<dbReference type="Pfam" id="PF00723">
    <property type="entry name" value="Glyco_hydro_15"/>
    <property type="match status" value="1"/>
</dbReference>
<dbReference type="InterPro" id="IPR008928">
    <property type="entry name" value="6-hairpin_glycosidase_sf"/>
</dbReference>
<name>A0A7W8N6B9_9BACT</name>
<dbReference type="AlphaFoldDB" id="A0A7W8N6B9"/>
<dbReference type="PANTHER" id="PTHR31616">
    <property type="entry name" value="TREHALASE"/>
    <property type="match status" value="1"/>
</dbReference>
<reference evidence="3 4" key="1">
    <citation type="submission" date="2020-08" db="EMBL/GenBank/DDBJ databases">
        <title>Genomic Encyclopedia of Type Strains, Phase IV (KMG-V): Genome sequencing to study the core and pangenomes of soil and plant-associated prokaryotes.</title>
        <authorList>
            <person name="Whitman W."/>
        </authorList>
    </citation>
    <scope>NUCLEOTIDE SEQUENCE [LARGE SCALE GENOMIC DNA]</scope>
    <source>
        <strain evidence="3 4">M8US30</strain>
    </source>
</reference>
<dbReference type="Gene3D" id="1.50.10.10">
    <property type="match status" value="1"/>
</dbReference>
<dbReference type="Pfam" id="PF19291">
    <property type="entry name" value="TREH_N"/>
    <property type="match status" value="1"/>
</dbReference>
<feature type="domain" description="Trehalase-like N-terminal" evidence="2">
    <location>
        <begin position="64"/>
        <end position="215"/>
    </location>
</feature>
<dbReference type="GO" id="GO:0004553">
    <property type="term" value="F:hydrolase activity, hydrolyzing O-glycosyl compounds"/>
    <property type="evidence" value="ECO:0007669"/>
    <property type="project" value="UniProtKB-ARBA"/>
</dbReference>
<feature type="domain" description="GH15-like" evidence="1">
    <location>
        <begin position="280"/>
        <end position="645"/>
    </location>
</feature>
<dbReference type="EMBL" id="JACHDZ010000006">
    <property type="protein sequence ID" value="MBB5345436.1"/>
    <property type="molecule type" value="Genomic_DNA"/>
</dbReference>
<dbReference type="InterPro" id="IPR011613">
    <property type="entry name" value="GH15-like"/>
</dbReference>
<protein>
    <submittedName>
        <fullName evidence="3">GH15 family glucan-1,4-alpha-glucosidase</fullName>
    </submittedName>
</protein>
<dbReference type="GO" id="GO:0005975">
    <property type="term" value="P:carbohydrate metabolic process"/>
    <property type="evidence" value="ECO:0007669"/>
    <property type="project" value="InterPro"/>
</dbReference>
<proteinExistence type="predicted"/>
<evidence type="ECO:0000313" key="4">
    <source>
        <dbReference type="Proteomes" id="UP000569092"/>
    </source>
</evidence>
<organism evidence="3 4">
    <name type="scientific">Tunturiibacter lichenicola</name>
    <dbReference type="NCBI Taxonomy" id="2051959"/>
    <lineage>
        <taxon>Bacteria</taxon>
        <taxon>Pseudomonadati</taxon>
        <taxon>Acidobacteriota</taxon>
        <taxon>Terriglobia</taxon>
        <taxon>Terriglobales</taxon>
        <taxon>Acidobacteriaceae</taxon>
        <taxon>Tunturiibacter</taxon>
    </lineage>
</organism>
<comment type="caution">
    <text evidence="3">The sequence shown here is derived from an EMBL/GenBank/DDBJ whole genome shotgun (WGS) entry which is preliminary data.</text>
</comment>
<dbReference type="Proteomes" id="UP000569092">
    <property type="component" value="Unassembled WGS sequence"/>
</dbReference>
<evidence type="ECO:0000259" key="2">
    <source>
        <dbReference type="Pfam" id="PF19291"/>
    </source>
</evidence>
<evidence type="ECO:0000313" key="3">
    <source>
        <dbReference type="EMBL" id="MBB5345436.1"/>
    </source>
</evidence>
<accession>A0A7W8N6B9</accession>
<sequence>MRVVVYVVAGGVNTPESGGFVAERKKRDAGKKKVAGSVHGAVDEASPRGALHASLDGARLHGAGLHGSRIEDYSMIGDCETAALVSKEGSIDWLCWPSFPAAACFAALLGTRDHGFWQIAPKGKVKAIRREYEGHTLIVQTTFETREGEVCLIDFMPPREKHSHVVRIVRGVRGRVSMQMDLAIRFDYGRTVPWVTRIEDGVRAIAGSDMVTLRTKARLRGEGMTTRSEFTVRKGETMSFTLTNSSSLEKLPRELSVDKALGETQRFWTKWSRRNAYKGPYTEAVERSLITLKAMTYRPSGGIVAAVTTSLPERIGGSRNWDYRYCWLRDTSFTLLILMQASYMDEAVEWRRWLLRAIAGAPDQVQTIYGICGERQLVEWVANWLPGYEGSKPVRIGNAAVDQFQLDVFGEVSSALSRIPQAEEEIRVSASSVQAALIDHLCKVWPNPDEGIWETRGGAQHFTHSKVMAWVALDRAIRHHEQFDGKGDVKRWKKNREMLHREILRKGFDKKLNSFVQSYGSKQLDASCLRIGLVGFLPMDDPRILGTVEAIERRLMKDGFVERYDTKKTKDGLAGGEGAFLACSFWLVTNLWLIGRKADAKAMFERLLALRNDAGLLSEEYDPIEKRMVGNFPQALSHIALIHAAFAMSGLWSPDQNVAAKPKSRRKA</sequence>
<dbReference type="InterPro" id="IPR045582">
    <property type="entry name" value="Trehalase-like_N"/>
</dbReference>
<dbReference type="SUPFAM" id="SSF48208">
    <property type="entry name" value="Six-hairpin glycosidases"/>
    <property type="match status" value="1"/>
</dbReference>
<evidence type="ECO:0000259" key="1">
    <source>
        <dbReference type="Pfam" id="PF00723"/>
    </source>
</evidence>
<gene>
    <name evidence="3" type="ORF">HDF10_003430</name>
</gene>
<dbReference type="InterPro" id="IPR012341">
    <property type="entry name" value="6hp_glycosidase-like_sf"/>
</dbReference>
<dbReference type="PANTHER" id="PTHR31616:SF0">
    <property type="entry name" value="GLUCAN 1,4-ALPHA-GLUCOSIDASE"/>
    <property type="match status" value="1"/>
</dbReference>